<dbReference type="InterPro" id="IPR000792">
    <property type="entry name" value="Tscrpt_reg_LuxR_C"/>
</dbReference>
<feature type="domain" description="HTH luxR-type" evidence="1">
    <location>
        <begin position="309"/>
        <end position="366"/>
    </location>
</feature>
<dbReference type="InterPro" id="IPR036388">
    <property type="entry name" value="WH-like_DNA-bd_sf"/>
</dbReference>
<name>A0A1X7NTT7_9HYPH</name>
<organism evidence="2 3">
    <name type="scientific">Mesorhizobium australicum</name>
    <dbReference type="NCBI Taxonomy" id="536018"/>
    <lineage>
        <taxon>Bacteria</taxon>
        <taxon>Pseudomonadati</taxon>
        <taxon>Pseudomonadota</taxon>
        <taxon>Alphaproteobacteria</taxon>
        <taxon>Hyphomicrobiales</taxon>
        <taxon>Phyllobacteriaceae</taxon>
        <taxon>Mesorhizobium</taxon>
    </lineage>
</organism>
<gene>
    <name evidence="2" type="ORF">SAMN02982922_2437</name>
</gene>
<dbReference type="AlphaFoldDB" id="A0A1X7NTT7"/>
<evidence type="ECO:0000313" key="2">
    <source>
        <dbReference type="EMBL" id="SMH40829.1"/>
    </source>
</evidence>
<dbReference type="Gene3D" id="1.10.10.10">
    <property type="entry name" value="Winged helix-like DNA-binding domain superfamily/Winged helix DNA-binding domain"/>
    <property type="match status" value="1"/>
</dbReference>
<proteinExistence type="predicted"/>
<sequence length="383" mass="41501">MAVKPFQRYWGKAVQDQERFTDKIYEAALIPELWPSVLDELAKLAGGIGTILFASTGNSTRWISSESTHQVMEKFVADGWMDRNTRAARLLNYDFQGFVTDLDVYTREELEQDPVYREALRPVGLGWGAATAIPAPSGELLVFSIERKFSDGPVERHRLAALDAARPHLARAALLSSRLVFERAKLIVETLNMLGLPAAVIDSSRRVIAHNDMFLTMAPQIQISARNVVSVTDLKARSLFEEAVKTFSLRTSSGCSLPLSAIDSSPPAVLHVLPLRGDARDVFSGATGLLLINPIDTRAVPSVKLLQGLFDLSPGEARVAKAILAGGGVKSAAGQLGISDQTVRTHLKAIFAKTGQNSQASLLALLSGSAKYEPTPGKIRDTK</sequence>
<dbReference type="SMART" id="SM00421">
    <property type="entry name" value="HTH_LUXR"/>
    <property type="match status" value="1"/>
</dbReference>
<dbReference type="Proteomes" id="UP000193083">
    <property type="component" value="Unassembled WGS sequence"/>
</dbReference>
<dbReference type="Pfam" id="PF00196">
    <property type="entry name" value="GerE"/>
    <property type="match status" value="1"/>
</dbReference>
<accession>A0A1X7NTT7</accession>
<dbReference type="GO" id="GO:0006355">
    <property type="term" value="P:regulation of DNA-templated transcription"/>
    <property type="evidence" value="ECO:0007669"/>
    <property type="project" value="InterPro"/>
</dbReference>
<reference evidence="2 3" key="1">
    <citation type="submission" date="2017-04" db="EMBL/GenBank/DDBJ databases">
        <authorList>
            <person name="Afonso C.L."/>
            <person name="Miller P.J."/>
            <person name="Scott M.A."/>
            <person name="Spackman E."/>
            <person name="Goraichik I."/>
            <person name="Dimitrov K.M."/>
            <person name="Suarez D.L."/>
            <person name="Swayne D.E."/>
        </authorList>
    </citation>
    <scope>NUCLEOTIDE SEQUENCE [LARGE SCALE GENOMIC DNA]</scope>
    <source>
        <strain evidence="2 3">B5P</strain>
    </source>
</reference>
<dbReference type="GO" id="GO:0003677">
    <property type="term" value="F:DNA binding"/>
    <property type="evidence" value="ECO:0007669"/>
    <property type="project" value="UniProtKB-KW"/>
</dbReference>
<dbReference type="InterPro" id="IPR016032">
    <property type="entry name" value="Sig_transdc_resp-reg_C-effctor"/>
</dbReference>
<evidence type="ECO:0000313" key="3">
    <source>
        <dbReference type="Proteomes" id="UP000193083"/>
    </source>
</evidence>
<dbReference type="EMBL" id="FXBL01000004">
    <property type="protein sequence ID" value="SMH40829.1"/>
    <property type="molecule type" value="Genomic_DNA"/>
</dbReference>
<evidence type="ECO:0000259" key="1">
    <source>
        <dbReference type="SMART" id="SM00421"/>
    </source>
</evidence>
<dbReference type="SUPFAM" id="SSF46894">
    <property type="entry name" value="C-terminal effector domain of the bipartite response regulators"/>
    <property type="match status" value="1"/>
</dbReference>
<dbReference type="OrthoDB" id="7444822at2"/>
<protein>
    <submittedName>
        <fullName evidence="2">DNA-binding transcriptional regulator, CsgD family</fullName>
    </submittedName>
</protein>
<keyword evidence="3" id="KW-1185">Reference proteome</keyword>
<keyword evidence="2" id="KW-0238">DNA-binding</keyword>